<evidence type="ECO:0000256" key="4">
    <source>
        <dbReference type="SAM" id="Coils"/>
    </source>
</evidence>
<dbReference type="GO" id="GO:0000815">
    <property type="term" value="C:ESCRT III complex"/>
    <property type="evidence" value="ECO:0007669"/>
    <property type="project" value="TreeGrafter"/>
</dbReference>
<evidence type="ECO:0000313" key="5">
    <source>
        <dbReference type="EMBL" id="JAT73590.1"/>
    </source>
</evidence>
<keyword evidence="4" id="KW-0175">Coiled coil</keyword>
<protein>
    <submittedName>
        <fullName evidence="5">Uncharacterized protein</fullName>
    </submittedName>
</protein>
<dbReference type="PANTHER" id="PTHR22761:SF10">
    <property type="entry name" value="GH13992P"/>
    <property type="match status" value="1"/>
</dbReference>
<dbReference type="GO" id="GO:0006900">
    <property type="term" value="P:vesicle budding from membrane"/>
    <property type="evidence" value="ECO:0007669"/>
    <property type="project" value="TreeGrafter"/>
</dbReference>
<sequence>GLSPAVLAQRPLVVGRCVIQKGGFRMNCPHPTHANPRRSVWGPAVVAGVHSAVPGANLFPGAVRRSNAWQASQPIDIAPGECTLSISTHLEVAQSTCCERGRGCGAWSPRKACAHEDPPCLNPRALLEHPPGMFKKLFGNPRNGSGPTVSTTTTTKTVDAIQKLSETEDLLIKRQDVLDRKIAMELERAKEMTRAKNKRGALMALKKKKMYEQQLEQLLNQVQRIAEQKSMLENQRAVVETVDALRSGATASKHVMTEMKIGDVDKVLDSINEQTEDMRAIQDALGQPIGAAADLDEDELLGELEELEASELDDQLLQPAPVPTTRVPQAAAAQAARVGPAAAARPAAVAKTAEELELEELQAELAA</sequence>
<evidence type="ECO:0000256" key="2">
    <source>
        <dbReference type="ARBA" id="ARBA00006190"/>
    </source>
</evidence>
<dbReference type="Pfam" id="PF03357">
    <property type="entry name" value="Snf7"/>
    <property type="match status" value="1"/>
</dbReference>
<feature type="non-terminal residue" evidence="5">
    <location>
        <position position="1"/>
    </location>
</feature>
<evidence type="ECO:0000256" key="3">
    <source>
        <dbReference type="ARBA" id="ARBA00022753"/>
    </source>
</evidence>
<dbReference type="AlphaFoldDB" id="A0A1D2A304"/>
<dbReference type="GO" id="GO:0005771">
    <property type="term" value="C:multivesicular body"/>
    <property type="evidence" value="ECO:0007669"/>
    <property type="project" value="TreeGrafter"/>
</dbReference>
<name>A0A1D2A304_AUXPR</name>
<comment type="similarity">
    <text evidence="2">Belongs to the SNF7 family.</text>
</comment>
<dbReference type="Gene3D" id="1.10.287.1060">
    <property type="entry name" value="ESAT-6-like"/>
    <property type="match status" value="1"/>
</dbReference>
<proteinExistence type="inferred from homology"/>
<dbReference type="InterPro" id="IPR005024">
    <property type="entry name" value="Snf7_fam"/>
</dbReference>
<keyword evidence="3" id="KW-0967">Endosome</keyword>
<reference evidence="5" key="1">
    <citation type="submission" date="2015-08" db="EMBL/GenBank/DDBJ databases">
        <authorList>
            <person name="Babu N.S."/>
            <person name="Beckwith C.J."/>
            <person name="Beseler K.G."/>
            <person name="Brison A."/>
            <person name="Carone J.V."/>
            <person name="Caskin T.P."/>
            <person name="Diamond M."/>
            <person name="Durham M.E."/>
            <person name="Foxe J.M."/>
            <person name="Go M."/>
            <person name="Henderson B.A."/>
            <person name="Jones I.B."/>
            <person name="McGettigan J.A."/>
            <person name="Micheletti S.J."/>
            <person name="Nasrallah M.E."/>
            <person name="Ortiz D."/>
            <person name="Piller C.R."/>
            <person name="Privatt S.R."/>
            <person name="Schneider S.L."/>
            <person name="Sharp S."/>
            <person name="Smith T.C."/>
            <person name="Stanton J.D."/>
            <person name="Ullery H.E."/>
            <person name="Wilson R.J."/>
            <person name="Serrano M.G."/>
            <person name="Buck G."/>
            <person name="Lee V."/>
            <person name="Wang Y."/>
            <person name="Carvalho R."/>
            <person name="Voegtly L."/>
            <person name="Shi R."/>
            <person name="Duckworth R."/>
            <person name="Johnson A."/>
            <person name="Loviza R."/>
            <person name="Walstead R."/>
            <person name="Shah Z."/>
            <person name="Kiflezghi M."/>
            <person name="Wade K."/>
            <person name="Ball S.L."/>
            <person name="Bradley K.W."/>
            <person name="Asai D.J."/>
            <person name="Bowman C.A."/>
            <person name="Russell D.A."/>
            <person name="Pope W.H."/>
            <person name="Jacobs-Sera D."/>
            <person name="Hendrix R.W."/>
            <person name="Hatfull G.F."/>
        </authorList>
    </citation>
    <scope>NUCLEOTIDE SEQUENCE</scope>
</reference>
<gene>
    <name evidence="5" type="ORF">g.7221</name>
</gene>
<feature type="coiled-coil region" evidence="4">
    <location>
        <begin position="201"/>
        <end position="235"/>
    </location>
</feature>
<organism evidence="5">
    <name type="scientific">Auxenochlorella protothecoides</name>
    <name type="common">Green microalga</name>
    <name type="synonym">Chlorella protothecoides</name>
    <dbReference type="NCBI Taxonomy" id="3075"/>
    <lineage>
        <taxon>Eukaryota</taxon>
        <taxon>Viridiplantae</taxon>
        <taxon>Chlorophyta</taxon>
        <taxon>core chlorophytes</taxon>
        <taxon>Trebouxiophyceae</taxon>
        <taxon>Chlorellales</taxon>
        <taxon>Chlorellaceae</taxon>
        <taxon>Auxenochlorella</taxon>
    </lineage>
</organism>
<dbReference type="GO" id="GO:0009898">
    <property type="term" value="C:cytoplasmic side of plasma membrane"/>
    <property type="evidence" value="ECO:0007669"/>
    <property type="project" value="TreeGrafter"/>
</dbReference>
<accession>A0A1D2A304</accession>
<comment type="subcellular location">
    <subcellularLocation>
        <location evidence="1">Endosome</location>
    </subcellularLocation>
</comment>
<dbReference type="Gene3D" id="6.10.250.1710">
    <property type="match status" value="1"/>
</dbReference>
<dbReference type="GO" id="GO:0032511">
    <property type="term" value="P:late endosome to vacuole transport via multivesicular body sorting pathway"/>
    <property type="evidence" value="ECO:0007669"/>
    <property type="project" value="TreeGrafter"/>
</dbReference>
<evidence type="ECO:0000256" key="1">
    <source>
        <dbReference type="ARBA" id="ARBA00004177"/>
    </source>
</evidence>
<dbReference type="PANTHER" id="PTHR22761">
    <property type="entry name" value="CHARGED MULTIVESICULAR BODY PROTEIN"/>
    <property type="match status" value="1"/>
</dbReference>
<dbReference type="EMBL" id="GDKF01005032">
    <property type="protein sequence ID" value="JAT73590.1"/>
    <property type="molecule type" value="Transcribed_RNA"/>
</dbReference>